<feature type="compositionally biased region" description="Basic and acidic residues" evidence="1">
    <location>
        <begin position="83"/>
        <end position="92"/>
    </location>
</feature>
<keyword evidence="4" id="KW-1185">Reference proteome</keyword>
<dbReference type="EMBL" id="RWJN01000569">
    <property type="protein sequence ID" value="TCD60605.1"/>
    <property type="molecule type" value="Genomic_DNA"/>
</dbReference>
<proteinExistence type="predicted"/>
<protein>
    <submittedName>
        <fullName evidence="3">Uncharacterized protein</fullName>
    </submittedName>
</protein>
<reference evidence="3 4" key="1">
    <citation type="submission" date="2018-11" db="EMBL/GenBank/DDBJ databases">
        <title>Genome assembly of Steccherinum ochraceum LE-BIN_3174, the white-rot fungus of the Steccherinaceae family (The Residual Polyporoid clade, Polyporales, Basidiomycota).</title>
        <authorList>
            <person name="Fedorova T.V."/>
            <person name="Glazunova O.A."/>
            <person name="Landesman E.O."/>
            <person name="Moiseenko K.V."/>
            <person name="Psurtseva N.V."/>
            <person name="Savinova O.S."/>
            <person name="Shakhova N.V."/>
            <person name="Tyazhelova T.V."/>
            <person name="Vasina D.V."/>
        </authorList>
    </citation>
    <scope>NUCLEOTIDE SEQUENCE [LARGE SCALE GENOMIC DNA]</scope>
    <source>
        <strain evidence="3 4">LE-BIN_3174</strain>
    </source>
</reference>
<feature type="region of interest" description="Disordered" evidence="1">
    <location>
        <begin position="62"/>
        <end position="143"/>
    </location>
</feature>
<dbReference type="Proteomes" id="UP000292702">
    <property type="component" value="Unassembled WGS sequence"/>
</dbReference>
<organism evidence="3 4">
    <name type="scientific">Steccherinum ochraceum</name>
    <dbReference type="NCBI Taxonomy" id="92696"/>
    <lineage>
        <taxon>Eukaryota</taxon>
        <taxon>Fungi</taxon>
        <taxon>Dikarya</taxon>
        <taxon>Basidiomycota</taxon>
        <taxon>Agaricomycotina</taxon>
        <taxon>Agaricomycetes</taxon>
        <taxon>Polyporales</taxon>
        <taxon>Steccherinaceae</taxon>
        <taxon>Steccherinum</taxon>
    </lineage>
</organism>
<comment type="caution">
    <text evidence="3">The sequence shown here is derived from an EMBL/GenBank/DDBJ whole genome shotgun (WGS) entry which is preliminary data.</text>
</comment>
<feature type="signal peptide" evidence="2">
    <location>
        <begin position="1"/>
        <end position="20"/>
    </location>
</feature>
<accession>A0A4R0R6M8</accession>
<evidence type="ECO:0000313" key="3">
    <source>
        <dbReference type="EMBL" id="TCD60605.1"/>
    </source>
</evidence>
<sequence length="283" mass="30531">MRFAVAFTALSTLVFTAALAVPLDLNTRDVQGVYARDDRSSLILRDVIQDLHTRNLELYELEKRGRQGPGESEASKPKSKMSKFADKFKSGSKDNASGSGGSTSGPLRQGTGMAGPIPKGLAGPLPKGLNKGPIGQGVSNVKPRDIPRGHHHHPFLDDHGTQTAGFRLCGRPWSTPNRSPAYRFETSCHYANFATLIAFAFASATALAVPVAIATRDVDVPSVYARDDFSSLTVRDVIQHLHARELDSELTELEKRGICDFSKKKPAAPEGHALHRAAPLGQV</sequence>
<evidence type="ECO:0000313" key="4">
    <source>
        <dbReference type="Proteomes" id="UP000292702"/>
    </source>
</evidence>
<feature type="chain" id="PRO_5020750497" evidence="2">
    <location>
        <begin position="21"/>
        <end position="283"/>
    </location>
</feature>
<dbReference type="AlphaFoldDB" id="A0A4R0R6M8"/>
<evidence type="ECO:0000256" key="2">
    <source>
        <dbReference type="SAM" id="SignalP"/>
    </source>
</evidence>
<gene>
    <name evidence="3" type="ORF">EIP91_009771</name>
</gene>
<keyword evidence="2" id="KW-0732">Signal</keyword>
<name>A0A4R0R6M8_9APHY</name>
<evidence type="ECO:0000256" key="1">
    <source>
        <dbReference type="SAM" id="MobiDB-lite"/>
    </source>
</evidence>